<dbReference type="AlphaFoldDB" id="W1PG25"/>
<proteinExistence type="predicted"/>
<evidence type="ECO:0000313" key="2">
    <source>
        <dbReference type="Proteomes" id="UP000017836"/>
    </source>
</evidence>
<dbReference type="HOGENOM" id="CLU_1951699_0_0_1"/>
<dbReference type="Gramene" id="ERN06035">
    <property type="protein sequence ID" value="ERN06035"/>
    <property type="gene ID" value="AMTR_s00142p00046160"/>
</dbReference>
<dbReference type="Proteomes" id="UP000017836">
    <property type="component" value="Unassembled WGS sequence"/>
</dbReference>
<sequence>MAQINTVPVPTMGSISLSYTTTMHTSLDRLPGCYSLLYPQFSAILQENPNQKISVESTYQLTSAIKNLYVQSSLLTNIPPLLLRRIQLIIRFSPEGDFILDTQKNLQVSQAGFFNPQEMTFDELRPGAK</sequence>
<reference evidence="2" key="1">
    <citation type="journal article" date="2013" name="Science">
        <title>The Amborella genome and the evolution of flowering plants.</title>
        <authorList>
            <consortium name="Amborella Genome Project"/>
        </authorList>
    </citation>
    <scope>NUCLEOTIDE SEQUENCE [LARGE SCALE GENOMIC DNA]</scope>
</reference>
<protein>
    <submittedName>
        <fullName evidence="1">Uncharacterized protein</fullName>
    </submittedName>
</protein>
<evidence type="ECO:0000313" key="1">
    <source>
        <dbReference type="EMBL" id="ERN06035.1"/>
    </source>
</evidence>
<accession>W1PG25</accession>
<dbReference type="EMBL" id="KI393933">
    <property type="protein sequence ID" value="ERN06035.1"/>
    <property type="molecule type" value="Genomic_DNA"/>
</dbReference>
<gene>
    <name evidence="1" type="ORF">AMTR_s00142p00046160</name>
</gene>
<name>W1PG25_AMBTC</name>
<keyword evidence="2" id="KW-1185">Reference proteome</keyword>
<organism evidence="1 2">
    <name type="scientific">Amborella trichopoda</name>
    <dbReference type="NCBI Taxonomy" id="13333"/>
    <lineage>
        <taxon>Eukaryota</taxon>
        <taxon>Viridiplantae</taxon>
        <taxon>Streptophyta</taxon>
        <taxon>Embryophyta</taxon>
        <taxon>Tracheophyta</taxon>
        <taxon>Spermatophyta</taxon>
        <taxon>Magnoliopsida</taxon>
        <taxon>Amborellales</taxon>
        <taxon>Amborellaceae</taxon>
        <taxon>Amborella</taxon>
    </lineage>
</organism>